<feature type="non-terminal residue" evidence="1">
    <location>
        <position position="67"/>
    </location>
</feature>
<organism evidence="1 2">
    <name type="scientific">Pristionchus entomophagus</name>
    <dbReference type="NCBI Taxonomy" id="358040"/>
    <lineage>
        <taxon>Eukaryota</taxon>
        <taxon>Metazoa</taxon>
        <taxon>Ecdysozoa</taxon>
        <taxon>Nematoda</taxon>
        <taxon>Chromadorea</taxon>
        <taxon>Rhabditida</taxon>
        <taxon>Rhabditina</taxon>
        <taxon>Diplogasteromorpha</taxon>
        <taxon>Diplogasteroidea</taxon>
        <taxon>Neodiplogasteridae</taxon>
        <taxon>Pristionchus</taxon>
    </lineage>
</organism>
<keyword evidence="2" id="KW-1185">Reference proteome</keyword>
<dbReference type="Proteomes" id="UP001432027">
    <property type="component" value="Unassembled WGS sequence"/>
</dbReference>
<sequence>MNKQIRHPCGDRRLQKCDQWANMCPSKNPNCEYYIWRYVPKEKHYCEGDEKKTFHLHDFNVWNKGEE</sequence>
<dbReference type="AlphaFoldDB" id="A0AAV5SLX9"/>
<protein>
    <submittedName>
        <fullName evidence="1">Uncharacterized protein</fullName>
    </submittedName>
</protein>
<evidence type="ECO:0000313" key="1">
    <source>
        <dbReference type="EMBL" id="GMS83914.1"/>
    </source>
</evidence>
<dbReference type="EMBL" id="BTSX01000002">
    <property type="protein sequence ID" value="GMS83914.1"/>
    <property type="molecule type" value="Genomic_DNA"/>
</dbReference>
<gene>
    <name evidence="1" type="ORF">PENTCL1PPCAC_6089</name>
</gene>
<name>A0AAV5SLX9_9BILA</name>
<evidence type="ECO:0000313" key="2">
    <source>
        <dbReference type="Proteomes" id="UP001432027"/>
    </source>
</evidence>
<proteinExistence type="predicted"/>
<accession>A0AAV5SLX9</accession>
<comment type="caution">
    <text evidence="1">The sequence shown here is derived from an EMBL/GenBank/DDBJ whole genome shotgun (WGS) entry which is preliminary data.</text>
</comment>
<reference evidence="1" key="1">
    <citation type="submission" date="2023-10" db="EMBL/GenBank/DDBJ databases">
        <title>Genome assembly of Pristionchus species.</title>
        <authorList>
            <person name="Yoshida K."/>
            <person name="Sommer R.J."/>
        </authorList>
    </citation>
    <scope>NUCLEOTIDE SEQUENCE</scope>
    <source>
        <strain evidence="1">RS0144</strain>
    </source>
</reference>